<dbReference type="PANTHER" id="PTHR22799">
    <property type="entry name" value="TETRANECTIN-RELATED"/>
    <property type="match status" value="1"/>
</dbReference>
<keyword evidence="8" id="KW-1185">Reference proteome</keyword>
<feature type="domain" description="C-type lectin" evidence="6">
    <location>
        <begin position="195"/>
        <end position="315"/>
    </location>
</feature>
<dbReference type="Gene3D" id="3.10.100.10">
    <property type="entry name" value="Mannose-Binding Protein A, subunit A"/>
    <property type="match status" value="1"/>
</dbReference>
<dbReference type="InterPro" id="IPR016187">
    <property type="entry name" value="CTDL_fold"/>
</dbReference>
<dbReference type="PROSITE" id="PS50041">
    <property type="entry name" value="C_TYPE_LECTIN_2"/>
    <property type="match status" value="1"/>
</dbReference>
<dbReference type="InterPro" id="IPR001304">
    <property type="entry name" value="C-type_lectin-like"/>
</dbReference>
<proteinExistence type="predicted"/>
<gene>
    <name evidence="7" type="ORF">PoB_000711800</name>
</gene>
<evidence type="ECO:0000259" key="6">
    <source>
        <dbReference type="PROSITE" id="PS50041"/>
    </source>
</evidence>
<reference evidence="7 8" key="1">
    <citation type="journal article" date="2021" name="Elife">
        <title>Chloroplast acquisition without the gene transfer in kleptoplastic sea slugs, Plakobranchus ocellatus.</title>
        <authorList>
            <person name="Maeda T."/>
            <person name="Takahashi S."/>
            <person name="Yoshida T."/>
            <person name="Shimamura S."/>
            <person name="Takaki Y."/>
            <person name="Nagai Y."/>
            <person name="Toyoda A."/>
            <person name="Suzuki Y."/>
            <person name="Arimoto A."/>
            <person name="Ishii H."/>
            <person name="Satoh N."/>
            <person name="Nishiyama T."/>
            <person name="Hasebe M."/>
            <person name="Maruyama T."/>
            <person name="Minagawa J."/>
            <person name="Obokata J."/>
            <person name="Shigenobu S."/>
        </authorList>
    </citation>
    <scope>NUCLEOTIDE SEQUENCE [LARGE SCALE GENOMIC DNA]</scope>
</reference>
<keyword evidence="3" id="KW-0732">Signal</keyword>
<dbReference type="SUPFAM" id="SSF56436">
    <property type="entry name" value="C-type lectin-like"/>
    <property type="match status" value="1"/>
</dbReference>
<evidence type="ECO:0000256" key="5">
    <source>
        <dbReference type="ARBA" id="ARBA00023157"/>
    </source>
</evidence>
<comment type="subcellular location">
    <subcellularLocation>
        <location evidence="1">Secreted</location>
    </subcellularLocation>
</comment>
<dbReference type="SMART" id="SM00034">
    <property type="entry name" value="CLECT"/>
    <property type="match status" value="1"/>
</dbReference>
<organism evidence="7 8">
    <name type="scientific">Plakobranchus ocellatus</name>
    <dbReference type="NCBI Taxonomy" id="259542"/>
    <lineage>
        <taxon>Eukaryota</taxon>
        <taxon>Metazoa</taxon>
        <taxon>Spiralia</taxon>
        <taxon>Lophotrochozoa</taxon>
        <taxon>Mollusca</taxon>
        <taxon>Gastropoda</taxon>
        <taxon>Heterobranchia</taxon>
        <taxon>Euthyneura</taxon>
        <taxon>Panpulmonata</taxon>
        <taxon>Sacoglossa</taxon>
        <taxon>Placobranchoidea</taxon>
        <taxon>Plakobranchidae</taxon>
        <taxon>Plakobranchus</taxon>
    </lineage>
</organism>
<evidence type="ECO:0000256" key="4">
    <source>
        <dbReference type="ARBA" id="ARBA00022734"/>
    </source>
</evidence>
<accession>A0AAV3YDQ1</accession>
<keyword evidence="5" id="KW-1015">Disulfide bond</keyword>
<dbReference type="InterPro" id="IPR018378">
    <property type="entry name" value="C-type_lectin_CS"/>
</dbReference>
<dbReference type="GO" id="GO:0008083">
    <property type="term" value="F:growth factor activity"/>
    <property type="evidence" value="ECO:0007669"/>
    <property type="project" value="TreeGrafter"/>
</dbReference>
<dbReference type="PANTHER" id="PTHR22799:SF1">
    <property type="entry name" value="C-TYPE LECTIN DOMAIN FAMILY 11 MEMBER A"/>
    <property type="match status" value="1"/>
</dbReference>
<evidence type="ECO:0000256" key="2">
    <source>
        <dbReference type="ARBA" id="ARBA00022525"/>
    </source>
</evidence>
<name>A0AAV3YDQ1_9GAST</name>
<dbReference type="InterPro" id="IPR051663">
    <property type="entry name" value="CLec_Tetranectin-domain"/>
</dbReference>
<protein>
    <submittedName>
        <fullName evidence="7">Cd209 antigen</fullName>
    </submittedName>
</protein>
<dbReference type="GO" id="GO:0030246">
    <property type="term" value="F:carbohydrate binding"/>
    <property type="evidence" value="ECO:0007669"/>
    <property type="project" value="UniProtKB-KW"/>
</dbReference>
<keyword evidence="2" id="KW-0964">Secreted</keyword>
<sequence length="319" mass="35418">MYAMRPPRHLRNLNPLVINCVVNKQLAGMESVSKVTIARSKVGAGEEFSPVAEVQGEEVNTDSFGITAAGDTTGKLTVHLTMTYTAPTDGYCYQYNCIAEGTDKDRNPTTKFTTVTVDGIDDGKCCDLSEQLNNATQAIEMLEVNMEETSKKLAENSDVILDGGKKIHDLQARIKGLYKIVSIHPLFYVPSAVYKETKIYTLSRRTMNFDLEKMNNFCKEMGGYLAEIDDAEEFEFVASKIATITRYPVYIGTNDVEEEGKYVHYNSKKPLLDGLKWKAGNPDNVGDEPGEDCMIIKPDGLNDNACNQSSRFICEIPIV</sequence>
<evidence type="ECO:0000313" key="7">
    <source>
        <dbReference type="EMBL" id="GFN80612.1"/>
    </source>
</evidence>
<dbReference type="AlphaFoldDB" id="A0AAV3YDQ1"/>
<comment type="caution">
    <text evidence="7">The sequence shown here is derived from an EMBL/GenBank/DDBJ whole genome shotgun (WGS) entry which is preliminary data.</text>
</comment>
<keyword evidence="4" id="KW-0430">Lectin</keyword>
<evidence type="ECO:0000256" key="3">
    <source>
        <dbReference type="ARBA" id="ARBA00022729"/>
    </source>
</evidence>
<dbReference type="GO" id="GO:0005615">
    <property type="term" value="C:extracellular space"/>
    <property type="evidence" value="ECO:0007669"/>
    <property type="project" value="TreeGrafter"/>
</dbReference>
<dbReference type="InterPro" id="IPR016186">
    <property type="entry name" value="C-type_lectin-like/link_sf"/>
</dbReference>
<evidence type="ECO:0000256" key="1">
    <source>
        <dbReference type="ARBA" id="ARBA00004613"/>
    </source>
</evidence>
<dbReference type="Pfam" id="PF00059">
    <property type="entry name" value="Lectin_C"/>
    <property type="match status" value="1"/>
</dbReference>
<evidence type="ECO:0000313" key="8">
    <source>
        <dbReference type="Proteomes" id="UP000735302"/>
    </source>
</evidence>
<dbReference type="CDD" id="cd00037">
    <property type="entry name" value="CLECT"/>
    <property type="match status" value="1"/>
</dbReference>
<dbReference type="PROSITE" id="PS00615">
    <property type="entry name" value="C_TYPE_LECTIN_1"/>
    <property type="match status" value="1"/>
</dbReference>
<dbReference type="Proteomes" id="UP000735302">
    <property type="component" value="Unassembled WGS sequence"/>
</dbReference>
<dbReference type="EMBL" id="BLXT01000825">
    <property type="protein sequence ID" value="GFN80612.1"/>
    <property type="molecule type" value="Genomic_DNA"/>
</dbReference>